<dbReference type="EMBL" id="UINC01228579">
    <property type="protein sequence ID" value="SVE59952.1"/>
    <property type="molecule type" value="Genomic_DNA"/>
</dbReference>
<evidence type="ECO:0000259" key="1">
    <source>
        <dbReference type="Pfam" id="PF16254"/>
    </source>
</evidence>
<protein>
    <recommendedName>
        <fullName evidence="1">DUF4910 domain-containing protein</fullName>
    </recommendedName>
</protein>
<accession>A0A383ESK5</accession>
<feature type="non-terminal residue" evidence="2">
    <location>
        <position position="1"/>
    </location>
</feature>
<evidence type="ECO:0000313" key="2">
    <source>
        <dbReference type="EMBL" id="SVE59952.1"/>
    </source>
</evidence>
<dbReference type="AlphaFoldDB" id="A0A383ESK5"/>
<dbReference type="InterPro" id="IPR032589">
    <property type="entry name" value="DUF4910"/>
</dbReference>
<proteinExistence type="predicted"/>
<gene>
    <name evidence="2" type="ORF">METZ01_LOCUS512806</name>
</gene>
<name>A0A383ESK5_9ZZZZ</name>
<dbReference type="Gene3D" id="3.40.630.10">
    <property type="entry name" value="Zn peptidases"/>
    <property type="match status" value="1"/>
</dbReference>
<feature type="domain" description="DUF4910" evidence="1">
    <location>
        <begin position="24"/>
        <end position="68"/>
    </location>
</feature>
<reference evidence="2" key="1">
    <citation type="submission" date="2018-05" db="EMBL/GenBank/DDBJ databases">
        <authorList>
            <person name="Lanie J.A."/>
            <person name="Ng W.-L."/>
            <person name="Kazmierczak K.M."/>
            <person name="Andrzejewski T.M."/>
            <person name="Davidsen T.M."/>
            <person name="Wayne K.J."/>
            <person name="Tettelin H."/>
            <person name="Glass J.I."/>
            <person name="Rusch D."/>
            <person name="Podicherti R."/>
            <person name="Tsui H.-C.T."/>
            <person name="Winkler M.E."/>
        </authorList>
    </citation>
    <scope>NUCLEOTIDE SEQUENCE</scope>
</reference>
<dbReference type="Pfam" id="PF16254">
    <property type="entry name" value="DUF4910"/>
    <property type="match status" value="1"/>
</dbReference>
<sequence length="82" mass="9833">VHYKEQKKMMPHQSKEWIKKIDDYLKQLFPITRSIIGTSNRETLEIPQILVSFNIKEYYSGTSVYDSHLFHSFVLKYNENHA</sequence>
<organism evidence="2">
    <name type="scientific">marine metagenome</name>
    <dbReference type="NCBI Taxonomy" id="408172"/>
    <lineage>
        <taxon>unclassified sequences</taxon>
        <taxon>metagenomes</taxon>
        <taxon>ecological metagenomes</taxon>
    </lineage>
</organism>